<accession>A0A5C3PNB1</accession>
<protein>
    <recommendedName>
        <fullName evidence="2">Fungal-type protein kinase domain-containing protein</fullName>
    </recommendedName>
</protein>
<reference evidence="3 4" key="1">
    <citation type="journal article" date="2019" name="Nat. Ecol. Evol.">
        <title>Megaphylogeny resolves global patterns of mushroom evolution.</title>
        <authorList>
            <person name="Varga T."/>
            <person name="Krizsan K."/>
            <person name="Foldi C."/>
            <person name="Dima B."/>
            <person name="Sanchez-Garcia M."/>
            <person name="Sanchez-Ramirez S."/>
            <person name="Szollosi G.J."/>
            <person name="Szarkandi J.G."/>
            <person name="Papp V."/>
            <person name="Albert L."/>
            <person name="Andreopoulos W."/>
            <person name="Angelini C."/>
            <person name="Antonin V."/>
            <person name="Barry K.W."/>
            <person name="Bougher N.L."/>
            <person name="Buchanan P."/>
            <person name="Buyck B."/>
            <person name="Bense V."/>
            <person name="Catcheside P."/>
            <person name="Chovatia M."/>
            <person name="Cooper J."/>
            <person name="Damon W."/>
            <person name="Desjardin D."/>
            <person name="Finy P."/>
            <person name="Geml J."/>
            <person name="Haridas S."/>
            <person name="Hughes K."/>
            <person name="Justo A."/>
            <person name="Karasinski D."/>
            <person name="Kautmanova I."/>
            <person name="Kiss B."/>
            <person name="Kocsube S."/>
            <person name="Kotiranta H."/>
            <person name="LaButti K.M."/>
            <person name="Lechner B.E."/>
            <person name="Liimatainen K."/>
            <person name="Lipzen A."/>
            <person name="Lukacs Z."/>
            <person name="Mihaltcheva S."/>
            <person name="Morgado L.N."/>
            <person name="Niskanen T."/>
            <person name="Noordeloos M.E."/>
            <person name="Ohm R.A."/>
            <person name="Ortiz-Santana B."/>
            <person name="Ovrebo C."/>
            <person name="Racz N."/>
            <person name="Riley R."/>
            <person name="Savchenko A."/>
            <person name="Shiryaev A."/>
            <person name="Soop K."/>
            <person name="Spirin V."/>
            <person name="Szebenyi C."/>
            <person name="Tomsovsky M."/>
            <person name="Tulloss R.E."/>
            <person name="Uehling J."/>
            <person name="Grigoriev I.V."/>
            <person name="Vagvolgyi C."/>
            <person name="Papp T."/>
            <person name="Martin F.M."/>
            <person name="Miettinen O."/>
            <person name="Hibbett D.S."/>
            <person name="Nagy L.G."/>
        </authorList>
    </citation>
    <scope>NUCLEOTIDE SEQUENCE [LARGE SCALE GENOMIC DNA]</scope>
    <source>
        <strain evidence="3 4">HHB13444</strain>
    </source>
</reference>
<dbReference type="Gene3D" id="1.10.510.10">
    <property type="entry name" value="Transferase(Phosphotransferase) domain 1"/>
    <property type="match status" value="1"/>
</dbReference>
<dbReference type="InterPro" id="IPR040976">
    <property type="entry name" value="Pkinase_fungal"/>
</dbReference>
<feature type="compositionally biased region" description="Low complexity" evidence="1">
    <location>
        <begin position="307"/>
        <end position="321"/>
    </location>
</feature>
<feature type="region of interest" description="Disordered" evidence="1">
    <location>
        <begin position="727"/>
        <end position="752"/>
    </location>
</feature>
<dbReference type="InterPro" id="IPR011009">
    <property type="entry name" value="Kinase-like_dom_sf"/>
</dbReference>
<dbReference type="InParanoid" id="A0A5C3PNB1"/>
<dbReference type="AlphaFoldDB" id="A0A5C3PNB1"/>
<dbReference type="PANTHER" id="PTHR38248">
    <property type="entry name" value="FUNK1 6"/>
    <property type="match status" value="1"/>
</dbReference>
<feature type="compositionally biased region" description="Low complexity" evidence="1">
    <location>
        <begin position="861"/>
        <end position="871"/>
    </location>
</feature>
<name>A0A5C3PNB1_9APHY</name>
<dbReference type="Pfam" id="PF17667">
    <property type="entry name" value="Pkinase_fungal"/>
    <property type="match status" value="2"/>
</dbReference>
<dbReference type="EMBL" id="ML211046">
    <property type="protein sequence ID" value="TFK90439.1"/>
    <property type="molecule type" value="Genomic_DNA"/>
</dbReference>
<dbReference type="SUPFAM" id="SSF56112">
    <property type="entry name" value="Protein kinase-like (PK-like)"/>
    <property type="match status" value="1"/>
</dbReference>
<dbReference type="PANTHER" id="PTHR38248:SF2">
    <property type="entry name" value="FUNK1 11"/>
    <property type="match status" value="1"/>
</dbReference>
<dbReference type="Proteomes" id="UP000308197">
    <property type="component" value="Unassembled WGS sequence"/>
</dbReference>
<dbReference type="PROSITE" id="PS00109">
    <property type="entry name" value="PROTEIN_KINASE_TYR"/>
    <property type="match status" value="1"/>
</dbReference>
<feature type="region of interest" description="Disordered" evidence="1">
    <location>
        <begin position="294"/>
        <end position="321"/>
    </location>
</feature>
<evidence type="ECO:0000256" key="1">
    <source>
        <dbReference type="SAM" id="MobiDB-lite"/>
    </source>
</evidence>
<keyword evidence="4" id="KW-1185">Reference proteome</keyword>
<gene>
    <name evidence="3" type="ORF">K466DRAFT_660832</name>
</gene>
<dbReference type="GO" id="GO:0004672">
    <property type="term" value="F:protein kinase activity"/>
    <property type="evidence" value="ECO:0007669"/>
    <property type="project" value="InterPro"/>
</dbReference>
<dbReference type="InterPro" id="IPR008266">
    <property type="entry name" value="Tyr_kinase_AS"/>
</dbReference>
<feature type="region of interest" description="Disordered" evidence="1">
    <location>
        <begin position="452"/>
        <end position="487"/>
    </location>
</feature>
<evidence type="ECO:0000313" key="3">
    <source>
        <dbReference type="EMBL" id="TFK90439.1"/>
    </source>
</evidence>
<feature type="domain" description="Fungal-type protein kinase" evidence="2">
    <location>
        <begin position="369"/>
        <end position="623"/>
    </location>
</feature>
<feature type="domain" description="Fungal-type protein kinase" evidence="2">
    <location>
        <begin position="166"/>
        <end position="255"/>
    </location>
</feature>
<evidence type="ECO:0000259" key="2">
    <source>
        <dbReference type="Pfam" id="PF17667"/>
    </source>
</evidence>
<sequence>MLTDQQLKALTEKLQEMHEEKGYEARAENANPTQIINEYIFDVVQGKSTQTVYKSGKAAQFSKVIKRTTASGSSPSASSSPYCFGLVKVVPHYVMRLSPHKYYQSDDEVIKADAAMFRNDVVEHLKEGRPNWAYQRLFGEFRLSGSQYDPFEDAELSDTQPSAGSREEVRGHLIANAERVFVYQHRTAVYSFFVIGQEFRFFRWDRAGLFVTQKVDYVKNTRTLVEFFLGFAVLDDASQGIDTTVTLLEKRSQLYMFMDSLAKGDPKALGMRVLSYGEGDVLPEDIPVETFELPLSSSPEHDHDSSETSGGQSQQAAASGSTITAIPATTNIVRRPKEGSFVFQYVLDYFASSLEDNWPRYQVPIGSDTFLVARPIFKTTGLTGRGTRGYVAWHVQSKSFVFLKDAWRPIYNGVEMEGDILQGLNDAGVEHIPTLLRHGQVASQETRVSHYAQYVDTRTNDERKAESRSRDGETSKGKKRTREGEYHHHIRHYTHHRLATKEVCLPLVAFTSSKQLVSLVNDCVAGHADAYKKRRIIHRDITSGNMLILPMFETTDGGVELRVVWKGLLCDWELSKPQAPSNKGEQPERTGTWQYMSVASSGDALHIIDIADELESFFNVILYNAVRYVPHTFEQFTTSFLKEYFDVYKILPNGEFTVGTMKVLAITILGYIPIGNLGANTMLTFGESPLKQNKALNTLIFALLKRFKARYAVLDYEAKVEPCTAGDESAVAAETSDRQLSPRPTQRPRIEREECGDEEELIVPFGPARPSDATYNDAARLKDHDDVKRLLCRALDQWTWPEFELKSDHLTQAAVVDSPRARDGMSVDITPSASLPGAKAVLTYPMAPVPDPHIKRRPAQTTGRSTTGSGSVQLAWDRSGTT</sequence>
<proteinExistence type="predicted"/>
<feature type="region of interest" description="Disordered" evidence="1">
    <location>
        <begin position="847"/>
        <end position="882"/>
    </location>
</feature>
<feature type="compositionally biased region" description="Basic and acidic residues" evidence="1">
    <location>
        <begin position="458"/>
        <end position="487"/>
    </location>
</feature>
<organism evidence="3 4">
    <name type="scientific">Polyporus arcularius HHB13444</name>
    <dbReference type="NCBI Taxonomy" id="1314778"/>
    <lineage>
        <taxon>Eukaryota</taxon>
        <taxon>Fungi</taxon>
        <taxon>Dikarya</taxon>
        <taxon>Basidiomycota</taxon>
        <taxon>Agaricomycotina</taxon>
        <taxon>Agaricomycetes</taxon>
        <taxon>Polyporales</taxon>
        <taxon>Polyporaceae</taxon>
        <taxon>Polyporus</taxon>
    </lineage>
</organism>
<evidence type="ECO:0000313" key="4">
    <source>
        <dbReference type="Proteomes" id="UP000308197"/>
    </source>
</evidence>